<dbReference type="EMBL" id="CP158261">
    <property type="protein sequence ID" value="XDJ65422.1"/>
    <property type="molecule type" value="Genomic_DNA"/>
</dbReference>
<dbReference type="AlphaFoldDB" id="A0AB39EEE1"/>
<feature type="binding site" evidence="7">
    <location>
        <begin position="296"/>
        <end position="300"/>
    </location>
    <ligand>
        <name>FMN</name>
        <dbReference type="ChEBI" id="CHEBI:58210"/>
    </ligand>
</feature>
<feature type="binding site" evidence="7">
    <location>
        <position position="107"/>
    </location>
    <ligand>
        <name>FMN</name>
        <dbReference type="ChEBI" id="CHEBI:58210"/>
    </ligand>
</feature>
<proteinExistence type="inferred from homology"/>
<dbReference type="Gene3D" id="3.20.20.70">
    <property type="entry name" value="Aldolase class I"/>
    <property type="match status" value="1"/>
</dbReference>
<feature type="binding site" evidence="7">
    <location>
        <position position="131"/>
    </location>
    <ligand>
        <name>glyoxylate</name>
        <dbReference type="ChEBI" id="CHEBI:36655"/>
    </ligand>
</feature>
<evidence type="ECO:0000256" key="2">
    <source>
        <dbReference type="ARBA" id="ARBA00022630"/>
    </source>
</evidence>
<feature type="binding site" evidence="7">
    <location>
        <begin position="78"/>
        <end position="80"/>
    </location>
    <ligand>
        <name>FMN</name>
        <dbReference type="ChEBI" id="CHEBI:58210"/>
    </ligand>
</feature>
<sequence>MTPPLCAQDYAELARSRLDPAVWAWLESGGADERTAQANLAAWPALRLRSRVLRPMAGAHTRVTLGGQTLAHPILIAPTAWHGLVHADAETATALAAAATRTPYVLSAQSGTPIEALAALPEPPLLWFQLYAQARREDTLALATRALRAGARALRAGARALVLTVDAPVNGVRNAEQRSGFRVPDTIRSVHLDGLSPPAARPAPPGGSPLFDSGLLDAAPDWDDVAWLRDQLPAGTPLWLKGILDPEDAHLALAHGIDGLIVSNHGGRCLDTLPSTCEALPAVAQAVAGRIPLLVDGGIRRGTDILKALALGARGVLIGRPVLHALAAGGAPALAHLIQVLRGELEVAMALTGCRTLADVDARVLY</sequence>
<dbReference type="EMBL" id="CP158268">
    <property type="protein sequence ID" value="XDJ84498.1"/>
    <property type="molecule type" value="Genomic_DNA"/>
</dbReference>
<evidence type="ECO:0000259" key="8">
    <source>
        <dbReference type="PROSITE" id="PS51349"/>
    </source>
</evidence>
<dbReference type="PANTHER" id="PTHR10578">
    <property type="entry name" value="S -2-HYDROXY-ACID OXIDASE-RELATED"/>
    <property type="match status" value="1"/>
</dbReference>
<comment type="similarity">
    <text evidence="5">Belongs to the FMN-dependent alpha-hydroxy acid dehydrogenase family.</text>
</comment>
<dbReference type="InterPro" id="IPR012133">
    <property type="entry name" value="Alpha-hydoxy_acid_DH_FMN"/>
</dbReference>
<dbReference type="InterPro" id="IPR037396">
    <property type="entry name" value="FMN_HAD"/>
</dbReference>
<dbReference type="InterPro" id="IPR013785">
    <property type="entry name" value="Aldolase_TIM"/>
</dbReference>
<evidence type="ECO:0000313" key="9">
    <source>
        <dbReference type="EMBL" id="XDJ60538.1"/>
    </source>
</evidence>
<dbReference type="GO" id="GO:0016491">
    <property type="term" value="F:oxidoreductase activity"/>
    <property type="evidence" value="ECO:0007669"/>
    <property type="project" value="UniProtKB-KW"/>
</dbReference>
<evidence type="ECO:0000256" key="1">
    <source>
        <dbReference type="ARBA" id="ARBA00001917"/>
    </source>
</evidence>
<evidence type="ECO:0000256" key="3">
    <source>
        <dbReference type="ARBA" id="ARBA00022643"/>
    </source>
</evidence>
<protein>
    <submittedName>
        <fullName evidence="11">Alpha-hydroxy acid oxidase</fullName>
        <ecNumber evidence="11">1.-.-.-</ecNumber>
    </submittedName>
</protein>
<dbReference type="PANTHER" id="PTHR10578:SF107">
    <property type="entry name" value="2-HYDROXYACID OXIDASE 1"/>
    <property type="match status" value="1"/>
</dbReference>
<feature type="binding site" evidence="7">
    <location>
        <begin position="319"/>
        <end position="320"/>
    </location>
    <ligand>
        <name>FMN</name>
        <dbReference type="ChEBI" id="CHEBI:58210"/>
    </ligand>
</feature>
<organism evidence="11">
    <name type="scientific">Castellaniella ginsengisoli</name>
    <dbReference type="NCBI Taxonomy" id="546114"/>
    <lineage>
        <taxon>Bacteria</taxon>
        <taxon>Pseudomonadati</taxon>
        <taxon>Pseudomonadota</taxon>
        <taxon>Betaproteobacteria</taxon>
        <taxon>Burkholderiales</taxon>
        <taxon>Alcaligenaceae</taxon>
        <taxon>Castellaniella</taxon>
    </lineage>
</organism>
<evidence type="ECO:0000313" key="10">
    <source>
        <dbReference type="EMBL" id="XDJ64846.1"/>
    </source>
</evidence>
<feature type="active site" description="Proton acceptor" evidence="6">
    <location>
        <position position="265"/>
    </location>
</feature>
<dbReference type="PIRSF" id="PIRSF000138">
    <property type="entry name" value="Al-hdrx_acd_dh"/>
    <property type="match status" value="1"/>
</dbReference>
<evidence type="ECO:0000256" key="7">
    <source>
        <dbReference type="PIRSR" id="PIRSR000138-2"/>
    </source>
</evidence>
<evidence type="ECO:0000256" key="5">
    <source>
        <dbReference type="ARBA" id="ARBA00024042"/>
    </source>
</evidence>
<evidence type="ECO:0000256" key="6">
    <source>
        <dbReference type="PIRSR" id="PIRSR000138-1"/>
    </source>
</evidence>
<feature type="binding site" evidence="7">
    <location>
        <position position="265"/>
    </location>
    <ligand>
        <name>glyoxylate</name>
        <dbReference type="ChEBI" id="CHEBI:36655"/>
    </ligand>
</feature>
<keyword evidence="3 7" id="KW-0288">FMN</keyword>
<feature type="binding site" evidence="7">
    <location>
        <position position="164"/>
    </location>
    <ligand>
        <name>FMN</name>
        <dbReference type="ChEBI" id="CHEBI:58210"/>
    </ligand>
</feature>
<dbReference type="Pfam" id="PF01070">
    <property type="entry name" value="FMN_dh"/>
    <property type="match status" value="1"/>
</dbReference>
<feature type="binding site" evidence="7">
    <location>
        <position position="263"/>
    </location>
    <ligand>
        <name>glyoxylate</name>
        <dbReference type="ChEBI" id="CHEBI:36655"/>
    </ligand>
</feature>
<evidence type="ECO:0000256" key="4">
    <source>
        <dbReference type="ARBA" id="ARBA00023002"/>
    </source>
</evidence>
<dbReference type="InterPro" id="IPR000262">
    <property type="entry name" value="FMN-dep_DH"/>
</dbReference>
<dbReference type="PROSITE" id="PS51349">
    <property type="entry name" value="FMN_HYDROXY_ACID_DH_2"/>
    <property type="match status" value="1"/>
</dbReference>
<feature type="binding site" evidence="7">
    <location>
        <position position="129"/>
    </location>
    <ligand>
        <name>FMN</name>
        <dbReference type="ChEBI" id="CHEBI:58210"/>
    </ligand>
</feature>
<dbReference type="SUPFAM" id="SSF51395">
    <property type="entry name" value="FMN-linked oxidoreductases"/>
    <property type="match status" value="1"/>
</dbReference>
<accession>A0AB39EEE1</accession>
<keyword evidence="2 7" id="KW-0285">Flavoprotein</keyword>
<dbReference type="EMBL" id="CP158260">
    <property type="protein sequence ID" value="XDJ64846.1"/>
    <property type="molecule type" value="Genomic_DNA"/>
</dbReference>
<feature type="binding site" evidence="7">
    <location>
        <position position="241"/>
    </location>
    <ligand>
        <name>FMN</name>
        <dbReference type="ChEBI" id="CHEBI:58210"/>
    </ligand>
</feature>
<keyword evidence="4 11" id="KW-0560">Oxidoreductase</keyword>
<evidence type="ECO:0000313" key="12">
    <source>
        <dbReference type="EMBL" id="XDJ84498.1"/>
    </source>
</evidence>
<dbReference type="RefSeq" id="WP_368641283.1">
    <property type="nucleotide sequence ID" value="NZ_CP158259.1"/>
</dbReference>
<gene>
    <name evidence="11" type="ORF">ABRY91_08205</name>
    <name evidence="9" type="ORF">ABRY92_11155</name>
    <name evidence="10" type="ORF">ABRZ03_05840</name>
    <name evidence="12" type="ORF">ABRZ08_09690</name>
</gene>
<evidence type="ECO:0000313" key="11">
    <source>
        <dbReference type="EMBL" id="XDJ65422.1"/>
    </source>
</evidence>
<feature type="binding site" evidence="7">
    <location>
        <position position="268"/>
    </location>
    <ligand>
        <name>glyoxylate</name>
        <dbReference type="ChEBI" id="CHEBI:36655"/>
    </ligand>
</feature>
<dbReference type="EMBL" id="CP158259">
    <property type="protein sequence ID" value="XDJ60538.1"/>
    <property type="molecule type" value="Genomic_DNA"/>
</dbReference>
<reference evidence="11" key="1">
    <citation type="submission" date="2024-05" db="EMBL/GenBank/DDBJ databases">
        <authorList>
            <person name="Luo Y.-C."/>
            <person name="Nicholds J."/>
            <person name="Mortimer T."/>
            <person name="Maboni G."/>
        </authorList>
    </citation>
    <scope>NUCLEOTIDE SEQUENCE</scope>
    <source>
        <strain evidence="12">140124</strain>
        <strain evidence="11">145849</strain>
        <strain evidence="10">145850</strain>
        <strain evidence="9">145852</strain>
    </source>
</reference>
<dbReference type="EC" id="1.-.-.-" evidence="11"/>
<name>A0AB39EEE1_9BURK</name>
<feature type="binding site" evidence="7">
    <location>
        <position position="173"/>
    </location>
    <ligand>
        <name>glyoxylate</name>
        <dbReference type="ChEBI" id="CHEBI:36655"/>
    </ligand>
</feature>
<feature type="domain" description="FMN hydroxy acid dehydrogenase" evidence="8">
    <location>
        <begin position="1"/>
        <end position="366"/>
    </location>
</feature>
<dbReference type="CDD" id="cd02809">
    <property type="entry name" value="alpha_hydroxyacid_oxid_FMN"/>
    <property type="match status" value="1"/>
</dbReference>
<comment type="cofactor">
    <cofactor evidence="1">
        <name>FMN</name>
        <dbReference type="ChEBI" id="CHEBI:58210"/>
    </cofactor>
</comment>
<dbReference type="GO" id="GO:0010181">
    <property type="term" value="F:FMN binding"/>
    <property type="evidence" value="ECO:0007669"/>
    <property type="project" value="InterPro"/>
</dbReference>